<evidence type="ECO:0000313" key="2">
    <source>
        <dbReference type="EMBL" id="MBK6972547.1"/>
    </source>
</evidence>
<gene>
    <name evidence="2" type="ORF">IPH26_06220</name>
</gene>
<evidence type="ECO:0000259" key="1">
    <source>
        <dbReference type="Pfam" id="PF01243"/>
    </source>
</evidence>
<dbReference type="SUPFAM" id="SSF50475">
    <property type="entry name" value="FMN-binding split barrel"/>
    <property type="match status" value="1"/>
</dbReference>
<protein>
    <submittedName>
        <fullName evidence="2">Pyridoxamine 5'-phosphate oxidase family protein</fullName>
    </submittedName>
</protein>
<evidence type="ECO:0000313" key="3">
    <source>
        <dbReference type="Proteomes" id="UP000807785"/>
    </source>
</evidence>
<reference evidence="2" key="1">
    <citation type="submission" date="2020-10" db="EMBL/GenBank/DDBJ databases">
        <title>Connecting structure to function with the recovery of over 1000 high-quality activated sludge metagenome-assembled genomes encoding full-length rRNA genes using long-read sequencing.</title>
        <authorList>
            <person name="Singleton C.M."/>
            <person name="Petriglieri F."/>
            <person name="Kristensen J.M."/>
            <person name="Kirkegaard R.H."/>
            <person name="Michaelsen T.Y."/>
            <person name="Andersen M.H."/>
            <person name="Karst S.M."/>
            <person name="Dueholm M.S."/>
            <person name="Nielsen P.H."/>
            <person name="Albertsen M."/>
        </authorList>
    </citation>
    <scope>NUCLEOTIDE SEQUENCE</scope>
    <source>
        <strain evidence="2">Bjer_18-Q3-R1-45_BAT3C.347</strain>
    </source>
</reference>
<dbReference type="EMBL" id="JADJEV010000003">
    <property type="protein sequence ID" value="MBK6972547.1"/>
    <property type="molecule type" value="Genomic_DNA"/>
</dbReference>
<feature type="domain" description="Pyridoxamine 5'-phosphate oxidase N-terminal" evidence="1">
    <location>
        <begin position="34"/>
        <end position="133"/>
    </location>
</feature>
<organism evidence="2 3">
    <name type="scientific">Candidatus Methylophosphatis roskildensis</name>
    <dbReference type="NCBI Taxonomy" id="2899263"/>
    <lineage>
        <taxon>Bacteria</taxon>
        <taxon>Pseudomonadati</taxon>
        <taxon>Pseudomonadota</taxon>
        <taxon>Betaproteobacteria</taxon>
        <taxon>Nitrosomonadales</taxon>
        <taxon>Sterolibacteriaceae</taxon>
        <taxon>Candidatus Methylophosphatis</taxon>
    </lineage>
</organism>
<comment type="caution">
    <text evidence="2">The sequence shown here is derived from an EMBL/GenBank/DDBJ whole genome shotgun (WGS) entry which is preliminary data.</text>
</comment>
<accession>A0A9D7HK10</accession>
<name>A0A9D7HK10_9PROT</name>
<dbReference type="InterPro" id="IPR012349">
    <property type="entry name" value="Split_barrel_FMN-bd"/>
</dbReference>
<dbReference type="Proteomes" id="UP000807785">
    <property type="component" value="Unassembled WGS sequence"/>
</dbReference>
<dbReference type="AlphaFoldDB" id="A0A9D7HK10"/>
<dbReference type="Pfam" id="PF01243">
    <property type="entry name" value="PNPOx_N"/>
    <property type="match status" value="1"/>
</dbReference>
<dbReference type="InterPro" id="IPR011576">
    <property type="entry name" value="Pyridox_Oxase_N"/>
</dbReference>
<dbReference type="PANTHER" id="PTHR42815:SF2">
    <property type="entry name" value="FAD-BINDING, PUTATIVE (AFU_ORTHOLOGUE AFUA_6G07600)-RELATED"/>
    <property type="match status" value="1"/>
</dbReference>
<sequence>MSSFHDGQRSLQDKFDTRRLADRLDQTIVHDAITAEEAAFINRRDFFFLATVDGQGQPQCSFKGGAAGFVKVIDEHTVAFPIYDGNGMFMSMGNLLANPQLGLLFIDFEKPNRLRLNGSASIIDDDPLLAEYHEAQFIVRVTVKQLFPNCPRYIPRFARVEASPYLPKVDSETPFANWKQIDFIRDSLSGKDLKKVEQLPSITIEEFVASIN</sequence>
<dbReference type="PANTHER" id="PTHR42815">
    <property type="entry name" value="FAD-BINDING, PUTATIVE (AFU_ORTHOLOGUE AFUA_6G07600)-RELATED"/>
    <property type="match status" value="1"/>
</dbReference>
<dbReference type="Gene3D" id="2.30.110.10">
    <property type="entry name" value="Electron Transport, Fmn-binding Protein, Chain A"/>
    <property type="match status" value="1"/>
</dbReference>
<proteinExistence type="predicted"/>